<feature type="non-terminal residue" evidence="1">
    <location>
        <position position="1"/>
    </location>
</feature>
<dbReference type="RefSeq" id="XP_041233927.1">
    <property type="nucleotide sequence ID" value="XM_041374112.1"/>
</dbReference>
<dbReference type="SUPFAM" id="SSF46689">
    <property type="entry name" value="Homeodomain-like"/>
    <property type="match status" value="1"/>
</dbReference>
<evidence type="ECO:0000313" key="2">
    <source>
        <dbReference type="Proteomes" id="UP001195769"/>
    </source>
</evidence>
<protein>
    <submittedName>
        <fullName evidence="1">Uncharacterized protein</fullName>
    </submittedName>
</protein>
<dbReference type="GeneID" id="64668410"/>
<accession>A0AAD4HTU9</accession>
<sequence>SVKHICHLLGIKKTLVYKVLQLFPLVSQYCYSNQGRCRSLTVDDIAFITTILRHHPTIYLDELQQELHSHHGVFVSLPMLFCTFSWLHVNCKCISAYALERNEELHAMFMNSIAEIVPDPEMLMFRDEAAKDERTIIQRHGRSKIGTRYVKQPYFFLSVTLYCDLSCFARMIVRNSR</sequence>
<dbReference type="PANTHER" id="PTHR48472:SF1">
    <property type="entry name" value="TC1-LIKE TRANSPOSASE DDE DOMAIN-CONTAINING PROTEIN"/>
    <property type="match status" value="1"/>
</dbReference>
<name>A0AAD4HTU9_9AGAM</name>
<gene>
    <name evidence="1" type="ORF">F5891DRAFT_937617</name>
</gene>
<comment type="caution">
    <text evidence="1">The sequence shown here is derived from an EMBL/GenBank/DDBJ whole genome shotgun (WGS) entry which is preliminary data.</text>
</comment>
<reference evidence="1" key="1">
    <citation type="journal article" date="2020" name="New Phytol.">
        <title>Comparative genomics reveals dynamic genome evolution in host specialist ectomycorrhizal fungi.</title>
        <authorList>
            <person name="Lofgren L.A."/>
            <person name="Nguyen N.H."/>
            <person name="Vilgalys R."/>
            <person name="Ruytinx J."/>
            <person name="Liao H.L."/>
            <person name="Branco S."/>
            <person name="Kuo A."/>
            <person name="LaButti K."/>
            <person name="Lipzen A."/>
            <person name="Andreopoulos W."/>
            <person name="Pangilinan J."/>
            <person name="Riley R."/>
            <person name="Hundley H."/>
            <person name="Na H."/>
            <person name="Barry K."/>
            <person name="Grigoriev I.V."/>
            <person name="Stajich J.E."/>
            <person name="Kennedy P.G."/>
        </authorList>
    </citation>
    <scope>NUCLEOTIDE SEQUENCE</scope>
    <source>
        <strain evidence="1">FC203</strain>
    </source>
</reference>
<dbReference type="Proteomes" id="UP001195769">
    <property type="component" value="Unassembled WGS sequence"/>
</dbReference>
<proteinExistence type="predicted"/>
<dbReference type="InterPro" id="IPR009057">
    <property type="entry name" value="Homeodomain-like_sf"/>
</dbReference>
<dbReference type="AlphaFoldDB" id="A0AAD4HTU9"/>
<dbReference type="EMBL" id="JABBWK010000001">
    <property type="protein sequence ID" value="KAG1908352.1"/>
    <property type="molecule type" value="Genomic_DNA"/>
</dbReference>
<keyword evidence="2" id="KW-1185">Reference proteome</keyword>
<dbReference type="PANTHER" id="PTHR48472">
    <property type="entry name" value="TC1-LIKE TRANSPOSASE DDE DOMAIN-CONTAINING PROTEIN"/>
    <property type="match status" value="1"/>
</dbReference>
<organism evidence="1 2">
    <name type="scientific">Suillus fuscotomentosus</name>
    <dbReference type="NCBI Taxonomy" id="1912939"/>
    <lineage>
        <taxon>Eukaryota</taxon>
        <taxon>Fungi</taxon>
        <taxon>Dikarya</taxon>
        <taxon>Basidiomycota</taxon>
        <taxon>Agaricomycotina</taxon>
        <taxon>Agaricomycetes</taxon>
        <taxon>Agaricomycetidae</taxon>
        <taxon>Boletales</taxon>
        <taxon>Suillineae</taxon>
        <taxon>Suillaceae</taxon>
        <taxon>Suillus</taxon>
    </lineage>
</organism>
<evidence type="ECO:0000313" key="1">
    <source>
        <dbReference type="EMBL" id="KAG1908352.1"/>
    </source>
</evidence>